<dbReference type="EMBL" id="VMNH01000005">
    <property type="protein sequence ID" value="TVO77011.1"/>
    <property type="molecule type" value="Genomic_DNA"/>
</dbReference>
<dbReference type="AlphaFoldDB" id="A0A558DTU5"/>
<dbReference type="OrthoDB" id="7062512at2"/>
<reference evidence="1 2" key="1">
    <citation type="submission" date="2019-07" db="EMBL/GenBank/DDBJ databases">
        <title>The pathways for chlorine oxyanion respiration interact through the shared metabolite chlorate.</title>
        <authorList>
            <person name="Barnum T.P."/>
            <person name="Cheng Y."/>
            <person name="Hill K.A."/>
            <person name="Lucas L.N."/>
            <person name="Carlson H.K."/>
            <person name="Coates J.D."/>
        </authorList>
    </citation>
    <scope>NUCLEOTIDE SEQUENCE [LARGE SCALE GENOMIC DNA]</scope>
    <source>
        <strain evidence="1 2">BK-1</strain>
    </source>
</reference>
<organism evidence="1 2">
    <name type="scientific">Sedimenticola selenatireducens</name>
    <dbReference type="NCBI Taxonomy" id="191960"/>
    <lineage>
        <taxon>Bacteria</taxon>
        <taxon>Pseudomonadati</taxon>
        <taxon>Pseudomonadota</taxon>
        <taxon>Gammaproteobacteria</taxon>
        <taxon>Chromatiales</taxon>
        <taxon>Sedimenticolaceae</taxon>
        <taxon>Sedimenticola</taxon>
    </lineage>
</organism>
<name>A0A558DTU5_9GAMM</name>
<comment type="caution">
    <text evidence="1">The sequence shown here is derived from an EMBL/GenBank/DDBJ whole genome shotgun (WGS) entry which is preliminary data.</text>
</comment>
<accession>A0A558DTU5</accession>
<sequence length="152" mass="17241">MNFRILLILGVIGGLVITMSPAIADHKDCNNPFSHSADYTPHLMRQVAENCGESAIANLFYNRAYHAELLQKFQVINRLQTHQPNSDQAHYQTQRIFIALSEAFARRAWERGEKTAIAQLNSHYDRSIEIAEYQLKGYNVLAARTQAIPSNP</sequence>
<gene>
    <name evidence="1" type="ORF">FHP88_06205</name>
</gene>
<dbReference type="RefSeq" id="WP_144358140.1">
    <property type="nucleotide sequence ID" value="NZ_VMNH01000005.1"/>
</dbReference>
<proteinExistence type="predicted"/>
<keyword evidence="2" id="KW-1185">Reference proteome</keyword>
<evidence type="ECO:0000313" key="2">
    <source>
        <dbReference type="Proteomes" id="UP000316649"/>
    </source>
</evidence>
<protein>
    <submittedName>
        <fullName evidence="1">Uncharacterized protein</fullName>
    </submittedName>
</protein>
<dbReference type="Proteomes" id="UP000316649">
    <property type="component" value="Unassembled WGS sequence"/>
</dbReference>
<evidence type="ECO:0000313" key="1">
    <source>
        <dbReference type="EMBL" id="TVO77011.1"/>
    </source>
</evidence>